<evidence type="ECO:0000313" key="1">
    <source>
        <dbReference type="EMBL" id="CAI9110130.1"/>
    </source>
</evidence>
<evidence type="ECO:0000313" key="2">
    <source>
        <dbReference type="Proteomes" id="UP001161247"/>
    </source>
</evidence>
<proteinExistence type="predicted"/>
<sequence length="50" mass="5454">MGNDQLNKPVSRVNLETAKSEVVPGEGTNAEAITQIAKILSDERKFRLAN</sequence>
<dbReference type="AlphaFoldDB" id="A0AAV1DQH9"/>
<keyword evidence="2" id="KW-1185">Reference proteome</keyword>
<dbReference type="EMBL" id="OX459123">
    <property type="protein sequence ID" value="CAI9110130.1"/>
    <property type="molecule type" value="Genomic_DNA"/>
</dbReference>
<gene>
    <name evidence="1" type="ORF">OLC1_LOCUS17860</name>
</gene>
<accession>A0AAV1DQH9</accession>
<dbReference type="Proteomes" id="UP001161247">
    <property type="component" value="Chromosome 6"/>
</dbReference>
<protein>
    <submittedName>
        <fullName evidence="1">OLC1v1010106C1</fullName>
    </submittedName>
</protein>
<reference evidence="1" key="1">
    <citation type="submission" date="2023-03" db="EMBL/GenBank/DDBJ databases">
        <authorList>
            <person name="Julca I."/>
        </authorList>
    </citation>
    <scope>NUCLEOTIDE SEQUENCE</scope>
</reference>
<name>A0AAV1DQH9_OLDCO</name>
<organism evidence="1 2">
    <name type="scientific">Oldenlandia corymbosa var. corymbosa</name>
    <dbReference type="NCBI Taxonomy" id="529605"/>
    <lineage>
        <taxon>Eukaryota</taxon>
        <taxon>Viridiplantae</taxon>
        <taxon>Streptophyta</taxon>
        <taxon>Embryophyta</taxon>
        <taxon>Tracheophyta</taxon>
        <taxon>Spermatophyta</taxon>
        <taxon>Magnoliopsida</taxon>
        <taxon>eudicotyledons</taxon>
        <taxon>Gunneridae</taxon>
        <taxon>Pentapetalae</taxon>
        <taxon>asterids</taxon>
        <taxon>lamiids</taxon>
        <taxon>Gentianales</taxon>
        <taxon>Rubiaceae</taxon>
        <taxon>Rubioideae</taxon>
        <taxon>Spermacoceae</taxon>
        <taxon>Hedyotis-Oldenlandia complex</taxon>
        <taxon>Oldenlandia</taxon>
    </lineage>
</organism>